<name>A0ABD0JT24_9CAEN</name>
<evidence type="ECO:0000256" key="2">
    <source>
        <dbReference type="ARBA" id="ARBA00022475"/>
    </source>
</evidence>
<comment type="subcellular location">
    <subcellularLocation>
        <location evidence="1">Cell membrane</location>
    </subcellularLocation>
</comment>
<dbReference type="PANTHER" id="PTHR16840">
    <property type="entry name" value="GROWTH ARREST-SPECIFIC PROTEIN 1"/>
    <property type="match status" value="1"/>
</dbReference>
<keyword evidence="4" id="KW-0472">Membrane</keyword>
<evidence type="ECO:0000256" key="5">
    <source>
        <dbReference type="ARBA" id="ARBA00023180"/>
    </source>
</evidence>
<dbReference type="InterPro" id="IPR016017">
    <property type="entry name" value="GDNF/GAS1"/>
</dbReference>
<dbReference type="InterPro" id="IPR039596">
    <property type="entry name" value="GAS1"/>
</dbReference>
<keyword evidence="3" id="KW-0732">Signal</keyword>
<protein>
    <recommendedName>
        <fullName evidence="7">GDNF/GAS1 domain-containing protein</fullName>
    </recommendedName>
</protein>
<keyword evidence="2" id="KW-1003">Cell membrane</keyword>
<evidence type="ECO:0000313" key="9">
    <source>
        <dbReference type="Proteomes" id="UP001519460"/>
    </source>
</evidence>
<feature type="region of interest" description="Disordered" evidence="6">
    <location>
        <begin position="254"/>
        <end position="354"/>
    </location>
</feature>
<reference evidence="8 9" key="1">
    <citation type="journal article" date="2023" name="Sci. Data">
        <title>Genome assembly of the Korean intertidal mud-creeper Batillaria attramentaria.</title>
        <authorList>
            <person name="Patra A.K."/>
            <person name="Ho P.T."/>
            <person name="Jun S."/>
            <person name="Lee S.J."/>
            <person name="Kim Y."/>
            <person name="Won Y.J."/>
        </authorList>
    </citation>
    <scope>NUCLEOTIDE SEQUENCE [LARGE SCALE GENOMIC DNA]</scope>
    <source>
        <strain evidence="8">Wonlab-2016</strain>
    </source>
</reference>
<evidence type="ECO:0000256" key="1">
    <source>
        <dbReference type="ARBA" id="ARBA00004236"/>
    </source>
</evidence>
<dbReference type="Proteomes" id="UP001519460">
    <property type="component" value="Unassembled WGS sequence"/>
</dbReference>
<feature type="domain" description="GDNF/GAS1" evidence="7">
    <location>
        <begin position="166"/>
        <end position="239"/>
    </location>
</feature>
<evidence type="ECO:0000259" key="7">
    <source>
        <dbReference type="Pfam" id="PF02351"/>
    </source>
</evidence>
<sequence>MYVHEGEWPSAVVVVYALALVTTSAVTGTIASPQGRAEKGAASRGDGASVRLAAVGRLEGGEGTSELCDSARLQCTVRTGCYMALQNFFIGCNSIITGEEGRCTTACKHALVSLLATEDEAGLAFINCNCSGHQMCEERKQRVQVCQRHVLDSMDLVRDDSATVSCSFARWICEADTSCLAALQYYVLHCAKLFQGTKCSARCRNSVHILYRQPNARKLRTCRCEGTEDYDCPKLVANTEKLCFQRHRHGHQLHQHLHNHHNSSTEYLYDDDDDKHTGVSPATLDSQRQPSSVTSLHSKRSGNSTPEVASRRRKRRNKPRKRNKKRRKKPASSFPWNTMFKDQQKTKRMLKRKS</sequence>
<feature type="non-terminal residue" evidence="8">
    <location>
        <position position="354"/>
    </location>
</feature>
<evidence type="ECO:0000313" key="8">
    <source>
        <dbReference type="EMBL" id="KAK7477824.1"/>
    </source>
</evidence>
<evidence type="ECO:0000256" key="6">
    <source>
        <dbReference type="SAM" id="MobiDB-lite"/>
    </source>
</evidence>
<organism evidence="8 9">
    <name type="scientific">Batillaria attramentaria</name>
    <dbReference type="NCBI Taxonomy" id="370345"/>
    <lineage>
        <taxon>Eukaryota</taxon>
        <taxon>Metazoa</taxon>
        <taxon>Spiralia</taxon>
        <taxon>Lophotrochozoa</taxon>
        <taxon>Mollusca</taxon>
        <taxon>Gastropoda</taxon>
        <taxon>Caenogastropoda</taxon>
        <taxon>Sorbeoconcha</taxon>
        <taxon>Cerithioidea</taxon>
        <taxon>Batillariidae</taxon>
        <taxon>Batillaria</taxon>
    </lineage>
</organism>
<feature type="compositionally biased region" description="Basic residues" evidence="6">
    <location>
        <begin position="311"/>
        <end position="330"/>
    </location>
</feature>
<keyword evidence="9" id="KW-1185">Reference proteome</keyword>
<dbReference type="GO" id="GO:0005886">
    <property type="term" value="C:plasma membrane"/>
    <property type="evidence" value="ECO:0007669"/>
    <property type="project" value="UniProtKB-SubCell"/>
</dbReference>
<gene>
    <name evidence="8" type="ORF">BaRGS_00030902</name>
</gene>
<evidence type="ECO:0000256" key="3">
    <source>
        <dbReference type="ARBA" id="ARBA00022729"/>
    </source>
</evidence>
<keyword evidence="5" id="KW-0325">Glycoprotein</keyword>
<dbReference type="AlphaFoldDB" id="A0ABD0JT24"/>
<dbReference type="Pfam" id="PF02351">
    <property type="entry name" value="GDNF"/>
    <property type="match status" value="1"/>
</dbReference>
<evidence type="ECO:0000256" key="4">
    <source>
        <dbReference type="ARBA" id="ARBA00023136"/>
    </source>
</evidence>
<proteinExistence type="predicted"/>
<dbReference type="EMBL" id="JACVVK020000340">
    <property type="protein sequence ID" value="KAK7477824.1"/>
    <property type="molecule type" value="Genomic_DNA"/>
</dbReference>
<feature type="compositionally biased region" description="Polar residues" evidence="6">
    <location>
        <begin position="283"/>
        <end position="307"/>
    </location>
</feature>
<accession>A0ABD0JT24</accession>
<comment type="caution">
    <text evidence="8">The sequence shown here is derived from an EMBL/GenBank/DDBJ whole genome shotgun (WGS) entry which is preliminary data.</text>
</comment>
<dbReference type="PANTHER" id="PTHR16840:SF3">
    <property type="entry name" value="GROWTH ARREST-SPECIFIC PROTEIN 1"/>
    <property type="match status" value="1"/>
</dbReference>